<reference evidence="1 2" key="1">
    <citation type="journal article" date="2018" name="Sci. Rep.">
        <title>Genomic signatures of local adaptation to the degree of environmental predictability in rotifers.</title>
        <authorList>
            <person name="Franch-Gras L."/>
            <person name="Hahn C."/>
            <person name="Garcia-Roger E.M."/>
            <person name="Carmona M.J."/>
            <person name="Serra M."/>
            <person name="Gomez A."/>
        </authorList>
    </citation>
    <scope>NUCLEOTIDE SEQUENCE [LARGE SCALE GENOMIC DNA]</scope>
    <source>
        <strain evidence="1">HYR1</strain>
    </source>
</reference>
<keyword evidence="2" id="KW-1185">Reference proteome</keyword>
<name>A0A3M7PGF7_BRAPC</name>
<organism evidence="1 2">
    <name type="scientific">Brachionus plicatilis</name>
    <name type="common">Marine rotifer</name>
    <name type="synonym">Brachionus muelleri</name>
    <dbReference type="NCBI Taxonomy" id="10195"/>
    <lineage>
        <taxon>Eukaryota</taxon>
        <taxon>Metazoa</taxon>
        <taxon>Spiralia</taxon>
        <taxon>Gnathifera</taxon>
        <taxon>Rotifera</taxon>
        <taxon>Eurotatoria</taxon>
        <taxon>Monogononta</taxon>
        <taxon>Pseudotrocha</taxon>
        <taxon>Ploima</taxon>
        <taxon>Brachionidae</taxon>
        <taxon>Brachionus</taxon>
    </lineage>
</organism>
<dbReference type="EMBL" id="REGN01011159">
    <property type="protein sequence ID" value="RMZ97810.1"/>
    <property type="molecule type" value="Genomic_DNA"/>
</dbReference>
<comment type="caution">
    <text evidence="1">The sequence shown here is derived from an EMBL/GenBank/DDBJ whole genome shotgun (WGS) entry which is preliminary data.</text>
</comment>
<sequence length="71" mass="8464">MSFFGLGHARIEAKMPFFCSERKFIFIRLIELYGIADGFLLQNRYLFECLKELFSFDEKFSNDGEYFQIAN</sequence>
<evidence type="ECO:0000313" key="2">
    <source>
        <dbReference type="Proteomes" id="UP000276133"/>
    </source>
</evidence>
<protein>
    <submittedName>
        <fullName evidence="1">Uncharacterized protein</fullName>
    </submittedName>
</protein>
<evidence type="ECO:0000313" key="1">
    <source>
        <dbReference type="EMBL" id="RMZ97810.1"/>
    </source>
</evidence>
<dbReference type="AlphaFoldDB" id="A0A3M7PGF7"/>
<dbReference type="Proteomes" id="UP000276133">
    <property type="component" value="Unassembled WGS sequence"/>
</dbReference>
<accession>A0A3M7PGF7</accession>
<gene>
    <name evidence="1" type="ORF">BpHYR1_029753</name>
</gene>
<proteinExistence type="predicted"/>